<protein>
    <submittedName>
        <fullName evidence="4">L-histidine N(Alpha)-methyltransferase</fullName>
        <ecNumber evidence="4">2.1.1.44</ecNumber>
    </submittedName>
</protein>
<reference evidence="5" key="1">
    <citation type="submission" date="2023-07" db="EMBL/GenBank/DDBJ databases">
        <title>Whole-genome sequencing of a new Methanosarcina sp. Z-7115.</title>
        <authorList>
            <person name="Zhilina T.N."/>
            <person name="Merkel A.Y."/>
        </authorList>
    </citation>
    <scope>NUCLEOTIDE SEQUENCE [LARGE SCALE GENOMIC DNA]</scope>
    <source>
        <strain evidence="5">Z-7115</strain>
    </source>
</reference>
<dbReference type="RefSeq" id="WP_310577297.1">
    <property type="nucleotide sequence ID" value="NZ_JAVKPK010000114.1"/>
</dbReference>
<sequence>MKSTGKMGVGHISENKEKIIITSKKDIEEKLRESLKNHELPDYLLYTGADGARNWLKLDESETFLVARKLKVLLEKNIASIVRFIPTGMNFVSIGVGNGEKEIIFLEEMIRKNLVEKPASGKISIRYYPIDINNELVDIALEKVENLPVEKKGIVGFIEDMAILKKIWRLPVLFCIMGNTFCNYEPEFILQLIRENLEQGDLFFFDANLLPTEGSGEEAQSAKRSVLGTYASRENALFNMYPLLHYGMAPEDFDFELLLAHVDSRIGALYRTRKSLNILKDAELRIGPETIGFREGDIIRMGFTYKYTYDQITSFLDICGFDILKTFLSEDMENVIILAKKRI</sequence>
<organism evidence="4 5">
    <name type="scientific">Methanosarcina baikalica</name>
    <dbReference type="NCBI Taxonomy" id="3073890"/>
    <lineage>
        <taxon>Archaea</taxon>
        <taxon>Methanobacteriati</taxon>
        <taxon>Methanobacteriota</taxon>
        <taxon>Stenosarchaea group</taxon>
        <taxon>Methanomicrobia</taxon>
        <taxon>Methanosarcinales</taxon>
        <taxon>Methanosarcinaceae</taxon>
        <taxon>Methanosarcina</taxon>
    </lineage>
</organism>
<evidence type="ECO:0000259" key="3">
    <source>
        <dbReference type="Pfam" id="PF10017"/>
    </source>
</evidence>
<dbReference type="Pfam" id="PF10017">
    <property type="entry name" value="Methyltransf_33"/>
    <property type="match status" value="1"/>
</dbReference>
<proteinExistence type="predicted"/>
<keyword evidence="5" id="KW-1185">Reference proteome</keyword>
<dbReference type="EC" id="2.1.1.44" evidence="4"/>
<dbReference type="GO" id="GO:0052706">
    <property type="term" value="F:L-histidine N(alpha)-methyltransferase activity"/>
    <property type="evidence" value="ECO:0007669"/>
    <property type="project" value="UniProtKB-EC"/>
</dbReference>
<dbReference type="PANTHER" id="PTHR43397:SF1">
    <property type="entry name" value="ERGOTHIONEINE BIOSYNTHESIS PROTEIN 1"/>
    <property type="match status" value="1"/>
</dbReference>
<dbReference type="InterPro" id="IPR029063">
    <property type="entry name" value="SAM-dependent_MTases_sf"/>
</dbReference>
<feature type="domain" description="Histidine-specific methyltransferase SAM-dependent" evidence="3">
    <location>
        <begin position="26"/>
        <end position="339"/>
    </location>
</feature>
<dbReference type="Proteomes" id="UP001246244">
    <property type="component" value="Unassembled WGS sequence"/>
</dbReference>
<dbReference type="PIRSF" id="PIRSF018005">
    <property type="entry name" value="UCP018005"/>
    <property type="match status" value="1"/>
</dbReference>
<dbReference type="GO" id="GO:0032259">
    <property type="term" value="P:methylation"/>
    <property type="evidence" value="ECO:0007669"/>
    <property type="project" value="UniProtKB-KW"/>
</dbReference>
<name>A0ABU2D5L2_9EURY</name>
<keyword evidence="1 4" id="KW-0489">Methyltransferase</keyword>
<gene>
    <name evidence="4" type="ORF">RG963_16100</name>
</gene>
<dbReference type="PANTHER" id="PTHR43397">
    <property type="entry name" value="ERGOTHIONEINE BIOSYNTHESIS PROTEIN 1"/>
    <property type="match status" value="1"/>
</dbReference>
<dbReference type="InterPro" id="IPR017804">
    <property type="entry name" value="MeTrfase_EgtD-like"/>
</dbReference>
<dbReference type="InterPro" id="IPR019257">
    <property type="entry name" value="MeTrfase_dom"/>
</dbReference>
<evidence type="ECO:0000313" key="4">
    <source>
        <dbReference type="EMBL" id="MDR7667269.1"/>
    </source>
</evidence>
<evidence type="ECO:0000256" key="1">
    <source>
        <dbReference type="ARBA" id="ARBA00022603"/>
    </source>
</evidence>
<comment type="caution">
    <text evidence="4">The sequence shown here is derived from an EMBL/GenBank/DDBJ whole genome shotgun (WGS) entry which is preliminary data.</text>
</comment>
<evidence type="ECO:0000313" key="5">
    <source>
        <dbReference type="Proteomes" id="UP001246244"/>
    </source>
</evidence>
<keyword evidence="2 4" id="KW-0808">Transferase</keyword>
<dbReference type="InterPro" id="IPR051128">
    <property type="entry name" value="EgtD_Methyltrsf_superfamily"/>
</dbReference>
<dbReference type="EMBL" id="JAVKPK010000114">
    <property type="protein sequence ID" value="MDR7667269.1"/>
    <property type="molecule type" value="Genomic_DNA"/>
</dbReference>
<evidence type="ECO:0000256" key="2">
    <source>
        <dbReference type="ARBA" id="ARBA00022679"/>
    </source>
</evidence>
<dbReference type="Gene3D" id="3.40.50.150">
    <property type="entry name" value="Vaccinia Virus protein VP39"/>
    <property type="match status" value="1"/>
</dbReference>
<accession>A0ABU2D5L2</accession>